<organism evidence="1 2">
    <name type="scientific">Coemansia guatemalensis</name>
    <dbReference type="NCBI Taxonomy" id="2761395"/>
    <lineage>
        <taxon>Eukaryota</taxon>
        <taxon>Fungi</taxon>
        <taxon>Fungi incertae sedis</taxon>
        <taxon>Zoopagomycota</taxon>
        <taxon>Kickxellomycotina</taxon>
        <taxon>Kickxellomycetes</taxon>
        <taxon>Kickxellales</taxon>
        <taxon>Kickxellaceae</taxon>
        <taxon>Coemansia</taxon>
    </lineage>
</organism>
<dbReference type="Proteomes" id="UP001140094">
    <property type="component" value="Unassembled WGS sequence"/>
</dbReference>
<dbReference type="Gene3D" id="1.25.10.10">
    <property type="entry name" value="Leucine-rich Repeat Variant"/>
    <property type="match status" value="1"/>
</dbReference>
<dbReference type="GO" id="GO:0010468">
    <property type="term" value="P:regulation of gene expression"/>
    <property type="evidence" value="ECO:0007669"/>
    <property type="project" value="InterPro"/>
</dbReference>
<name>A0A9W8HSX7_9FUNG</name>
<dbReference type="GO" id="GO:0090694">
    <property type="term" value="C:Scc2-Scc4 cohesin loading complex"/>
    <property type="evidence" value="ECO:0007669"/>
    <property type="project" value="TreeGrafter"/>
</dbReference>
<gene>
    <name evidence="1" type="primary">SCC2_3</name>
    <name evidence="1" type="ORF">H4R20_006850</name>
</gene>
<accession>A0A9W8HSX7</accession>
<dbReference type="GO" id="GO:0003682">
    <property type="term" value="F:chromatin binding"/>
    <property type="evidence" value="ECO:0007669"/>
    <property type="project" value="TreeGrafter"/>
</dbReference>
<dbReference type="InterPro" id="IPR011989">
    <property type="entry name" value="ARM-like"/>
</dbReference>
<protein>
    <submittedName>
        <fullName evidence="1">Sister chromatid cohesion protein 2</fullName>
    </submittedName>
</protein>
<evidence type="ECO:0000313" key="1">
    <source>
        <dbReference type="EMBL" id="KAJ2791568.1"/>
    </source>
</evidence>
<dbReference type="Pfam" id="PF20168">
    <property type="entry name" value="PDS5"/>
    <property type="match status" value="1"/>
</dbReference>
<sequence length="298" mass="32964">MLLARVILALGASQVTLRSKALRSLNQIALHRPSVLYQSNVKYAINHRLQDSSPQVREAAIDLIGRHITQNPELTDQYYEFISVRILDKGSSVRRRVMRILASIYVSSKDMVQLVDIGARLLQRTNDEERSIRELALKTLHELWFSLSEYANVDDSIPAAEASSNVFNMLSPEAQREIFVRVRVMTGVLDATCSREVADLMADVFDHVSIALSKPEADEAVFVIQCIIDALFEQLLRAEESSAMGDNANGADASWTGFSASSCLRFIATLSSIAPDTVGRHVGTLGAYLRMSSSADED</sequence>
<keyword evidence="2" id="KW-1185">Reference proteome</keyword>
<dbReference type="EMBL" id="JANBUO010003297">
    <property type="protein sequence ID" value="KAJ2791568.1"/>
    <property type="molecule type" value="Genomic_DNA"/>
</dbReference>
<dbReference type="GO" id="GO:0140588">
    <property type="term" value="P:chromatin looping"/>
    <property type="evidence" value="ECO:0007669"/>
    <property type="project" value="InterPro"/>
</dbReference>
<dbReference type="PANTHER" id="PTHR21704:SF18">
    <property type="entry name" value="NIPPED-B-LIKE PROTEIN"/>
    <property type="match status" value="1"/>
</dbReference>
<dbReference type="OrthoDB" id="418242at2759"/>
<dbReference type="AlphaFoldDB" id="A0A9W8HSX7"/>
<dbReference type="GO" id="GO:0061775">
    <property type="term" value="F:cohesin loader activity"/>
    <property type="evidence" value="ECO:0007669"/>
    <property type="project" value="InterPro"/>
</dbReference>
<reference evidence="1" key="1">
    <citation type="submission" date="2022-07" db="EMBL/GenBank/DDBJ databases">
        <title>Phylogenomic reconstructions and comparative analyses of Kickxellomycotina fungi.</title>
        <authorList>
            <person name="Reynolds N.K."/>
            <person name="Stajich J.E."/>
            <person name="Barry K."/>
            <person name="Grigoriev I.V."/>
            <person name="Crous P."/>
            <person name="Smith M.E."/>
        </authorList>
    </citation>
    <scope>NUCLEOTIDE SEQUENCE</scope>
    <source>
        <strain evidence="1">NRRL 1565</strain>
    </source>
</reference>
<dbReference type="SUPFAM" id="SSF48371">
    <property type="entry name" value="ARM repeat"/>
    <property type="match status" value="1"/>
</dbReference>
<dbReference type="InterPro" id="IPR033031">
    <property type="entry name" value="Scc2/Nipped-B"/>
</dbReference>
<dbReference type="GO" id="GO:0034087">
    <property type="term" value="P:establishment of mitotic sister chromatid cohesion"/>
    <property type="evidence" value="ECO:0007669"/>
    <property type="project" value="TreeGrafter"/>
</dbReference>
<feature type="non-terminal residue" evidence="1">
    <location>
        <position position="298"/>
    </location>
</feature>
<dbReference type="GO" id="GO:0071169">
    <property type="term" value="P:establishment of protein localization to chromatin"/>
    <property type="evidence" value="ECO:0007669"/>
    <property type="project" value="TreeGrafter"/>
</dbReference>
<dbReference type="PANTHER" id="PTHR21704">
    <property type="entry name" value="NIPPED-B-LIKE PROTEIN DELANGIN SCC2-RELATED"/>
    <property type="match status" value="1"/>
</dbReference>
<proteinExistence type="predicted"/>
<comment type="caution">
    <text evidence="1">The sequence shown here is derived from an EMBL/GenBank/DDBJ whole genome shotgun (WGS) entry which is preliminary data.</text>
</comment>
<dbReference type="InterPro" id="IPR016024">
    <property type="entry name" value="ARM-type_fold"/>
</dbReference>
<evidence type="ECO:0000313" key="2">
    <source>
        <dbReference type="Proteomes" id="UP001140094"/>
    </source>
</evidence>
<dbReference type="GO" id="GO:1990414">
    <property type="term" value="P:replication-born double-strand break repair via sister chromatid exchange"/>
    <property type="evidence" value="ECO:0007669"/>
    <property type="project" value="TreeGrafter"/>
</dbReference>